<keyword evidence="1" id="KW-0472">Membrane</keyword>
<dbReference type="NCBIfam" id="TIGR02281">
    <property type="entry name" value="clan_AA_DTGA"/>
    <property type="match status" value="1"/>
</dbReference>
<proteinExistence type="predicted"/>
<dbReference type="Proteomes" id="UP000190135">
    <property type="component" value="Unassembled WGS sequence"/>
</dbReference>
<dbReference type="AlphaFoldDB" id="A0A1T4LA69"/>
<keyword evidence="1" id="KW-0812">Transmembrane</keyword>
<dbReference type="GO" id="GO:0008233">
    <property type="term" value="F:peptidase activity"/>
    <property type="evidence" value="ECO:0007669"/>
    <property type="project" value="UniProtKB-KW"/>
</dbReference>
<dbReference type="STRING" id="1365950.SAMN05428963_101130"/>
<sequence>MRNTILLTALIALLVVGGLFLVMDGDGYIGPVRDGQFAELVYLAAIGLFLGSGIVAASRGGLSSTIKAAGAWVALFAILIGAYAFSAELRDVGARMLGALIPGRVVTLSSGEGKRVMVMRDAGGQFQVDAVVNGVATTLLVDTGASTVAFDRAAARRIGIDVDRLSFDSRVETANGVARAAPIRLDSLRIGPIERRNVPAAVTEGEGSLTLLGMSFLSTLGSVEIRGDRLILTD</sequence>
<evidence type="ECO:0000256" key="1">
    <source>
        <dbReference type="SAM" id="Phobius"/>
    </source>
</evidence>
<dbReference type="SUPFAM" id="SSF50630">
    <property type="entry name" value="Acid proteases"/>
    <property type="match status" value="1"/>
</dbReference>
<dbReference type="OrthoDB" id="7595324at2"/>
<dbReference type="CDD" id="cd05483">
    <property type="entry name" value="retropepsin_like_bacteria"/>
    <property type="match status" value="1"/>
</dbReference>
<dbReference type="EMBL" id="FUXL01000001">
    <property type="protein sequence ID" value="SJZ51639.1"/>
    <property type="molecule type" value="Genomic_DNA"/>
</dbReference>
<keyword evidence="2" id="KW-0645">Protease</keyword>
<dbReference type="RefSeq" id="WP_078706445.1">
    <property type="nucleotide sequence ID" value="NZ_FUXL01000001.1"/>
</dbReference>
<protein>
    <submittedName>
        <fullName evidence="2">Aspartyl protease family protein</fullName>
    </submittedName>
</protein>
<keyword evidence="3" id="KW-1185">Reference proteome</keyword>
<keyword evidence="1" id="KW-1133">Transmembrane helix</keyword>
<feature type="transmembrane region" description="Helical" evidence="1">
    <location>
        <begin position="69"/>
        <end position="86"/>
    </location>
</feature>
<dbReference type="Gene3D" id="2.40.70.10">
    <property type="entry name" value="Acid Proteases"/>
    <property type="match status" value="1"/>
</dbReference>
<dbReference type="GO" id="GO:0006508">
    <property type="term" value="P:proteolysis"/>
    <property type="evidence" value="ECO:0007669"/>
    <property type="project" value="UniProtKB-KW"/>
</dbReference>
<feature type="transmembrane region" description="Helical" evidence="1">
    <location>
        <begin position="40"/>
        <end position="57"/>
    </location>
</feature>
<accession>A0A1T4LA69</accession>
<dbReference type="InterPro" id="IPR011969">
    <property type="entry name" value="Clan_AA_Asp_peptidase_C"/>
</dbReference>
<gene>
    <name evidence="2" type="ORF">SAMN05428963_101130</name>
</gene>
<name>A0A1T4LA69_9HYPH</name>
<organism evidence="2 3">
    <name type="scientific">Consotaella salsifontis</name>
    <dbReference type="NCBI Taxonomy" id="1365950"/>
    <lineage>
        <taxon>Bacteria</taxon>
        <taxon>Pseudomonadati</taxon>
        <taxon>Pseudomonadota</taxon>
        <taxon>Alphaproteobacteria</taxon>
        <taxon>Hyphomicrobiales</taxon>
        <taxon>Aurantimonadaceae</taxon>
        <taxon>Consotaella</taxon>
    </lineage>
</organism>
<dbReference type="InterPro" id="IPR021109">
    <property type="entry name" value="Peptidase_aspartic_dom_sf"/>
</dbReference>
<reference evidence="2 3" key="1">
    <citation type="submission" date="2017-02" db="EMBL/GenBank/DDBJ databases">
        <authorList>
            <person name="Peterson S.W."/>
        </authorList>
    </citation>
    <scope>NUCLEOTIDE SEQUENCE [LARGE SCALE GENOMIC DNA]</scope>
    <source>
        <strain evidence="2 3">USBA 369</strain>
    </source>
</reference>
<evidence type="ECO:0000313" key="2">
    <source>
        <dbReference type="EMBL" id="SJZ51639.1"/>
    </source>
</evidence>
<evidence type="ECO:0000313" key="3">
    <source>
        <dbReference type="Proteomes" id="UP000190135"/>
    </source>
</evidence>
<dbReference type="InterPro" id="IPR034122">
    <property type="entry name" value="Retropepsin-like_bacterial"/>
</dbReference>
<keyword evidence="2" id="KW-0378">Hydrolase</keyword>
<dbReference type="Pfam" id="PF13975">
    <property type="entry name" value="gag-asp_proteas"/>
    <property type="match status" value="1"/>
</dbReference>